<dbReference type="AlphaFoldDB" id="A0A9D7DZU4"/>
<dbReference type="PANTHER" id="PTHR35377">
    <property type="entry name" value="ANTITOXIN VAPB49-RELATED-RELATED"/>
    <property type="match status" value="1"/>
</dbReference>
<name>A0A9D7DZU4_9PROT</name>
<dbReference type="EMBL" id="JADJEV010000004">
    <property type="protein sequence ID" value="MBK6973876.1"/>
    <property type="molecule type" value="Genomic_DNA"/>
</dbReference>
<evidence type="ECO:0000313" key="3">
    <source>
        <dbReference type="Proteomes" id="UP000807785"/>
    </source>
</evidence>
<gene>
    <name evidence="2" type="ORF">IPH26_13390</name>
</gene>
<accession>A0A9D7DZU4</accession>
<dbReference type="InterPro" id="IPR051416">
    <property type="entry name" value="phD-YefM_TA_antitoxins"/>
</dbReference>
<evidence type="ECO:0000256" key="1">
    <source>
        <dbReference type="ARBA" id="ARBA00009981"/>
    </source>
</evidence>
<dbReference type="PANTHER" id="PTHR35377:SF8">
    <property type="entry name" value="ANTITOXIN VAPB22"/>
    <property type="match status" value="1"/>
</dbReference>
<organism evidence="2 3">
    <name type="scientific">Candidatus Methylophosphatis roskildensis</name>
    <dbReference type="NCBI Taxonomy" id="2899263"/>
    <lineage>
        <taxon>Bacteria</taxon>
        <taxon>Pseudomonadati</taxon>
        <taxon>Pseudomonadota</taxon>
        <taxon>Betaproteobacteria</taxon>
        <taxon>Nitrosomonadales</taxon>
        <taxon>Sterolibacteriaceae</taxon>
        <taxon>Candidatus Methylophosphatis</taxon>
    </lineage>
</organism>
<proteinExistence type="inferred from homology"/>
<sequence length="87" mass="9975">MKDVNVTTLRQNLPDYLAQVEQGETLRVTLRGRVIAEITPPAPDRDQSDAARARLRGSLLRYDAPFEPVIAPDEWEMNRDIKRDTNQ</sequence>
<comment type="caution">
    <text evidence="2">The sequence shown here is derived from an EMBL/GenBank/DDBJ whole genome shotgun (WGS) entry which is preliminary data.</text>
</comment>
<dbReference type="Proteomes" id="UP000807785">
    <property type="component" value="Unassembled WGS sequence"/>
</dbReference>
<dbReference type="InterPro" id="IPR036165">
    <property type="entry name" value="YefM-like_sf"/>
</dbReference>
<evidence type="ECO:0000313" key="2">
    <source>
        <dbReference type="EMBL" id="MBK6973876.1"/>
    </source>
</evidence>
<comment type="similarity">
    <text evidence="1">Belongs to the phD/YefM antitoxin family.</text>
</comment>
<dbReference type="NCBIfam" id="TIGR01552">
    <property type="entry name" value="phd_fam"/>
    <property type="match status" value="1"/>
</dbReference>
<dbReference type="SUPFAM" id="SSF143120">
    <property type="entry name" value="YefM-like"/>
    <property type="match status" value="1"/>
</dbReference>
<protein>
    <submittedName>
        <fullName evidence="2">Type II toxin-antitoxin system prevent-host-death family antitoxin</fullName>
    </submittedName>
</protein>
<dbReference type="Gene3D" id="3.40.1620.10">
    <property type="entry name" value="YefM-like domain"/>
    <property type="match status" value="1"/>
</dbReference>
<reference evidence="2" key="1">
    <citation type="submission" date="2020-10" db="EMBL/GenBank/DDBJ databases">
        <title>Connecting structure to function with the recovery of over 1000 high-quality activated sludge metagenome-assembled genomes encoding full-length rRNA genes using long-read sequencing.</title>
        <authorList>
            <person name="Singleton C.M."/>
            <person name="Petriglieri F."/>
            <person name="Kristensen J.M."/>
            <person name="Kirkegaard R.H."/>
            <person name="Michaelsen T.Y."/>
            <person name="Andersen M.H."/>
            <person name="Karst S.M."/>
            <person name="Dueholm M.S."/>
            <person name="Nielsen P.H."/>
            <person name="Albertsen M."/>
        </authorList>
    </citation>
    <scope>NUCLEOTIDE SEQUENCE</scope>
    <source>
        <strain evidence="2">Bjer_18-Q3-R1-45_BAT3C.347</strain>
    </source>
</reference>